<dbReference type="EMBL" id="BQKI01000006">
    <property type="protein sequence ID" value="GJM95907.1"/>
    <property type="molecule type" value="Genomic_DNA"/>
</dbReference>
<keyword evidence="2" id="KW-0805">Transcription regulation</keyword>
<keyword evidence="3" id="KW-0238">DNA-binding</keyword>
<evidence type="ECO:0000256" key="5">
    <source>
        <dbReference type="ARBA" id="ARBA00023242"/>
    </source>
</evidence>
<evidence type="ECO:0000256" key="3">
    <source>
        <dbReference type="ARBA" id="ARBA00023125"/>
    </source>
</evidence>
<evidence type="ECO:0000256" key="2">
    <source>
        <dbReference type="ARBA" id="ARBA00023015"/>
    </source>
</evidence>
<dbReference type="Gene3D" id="2.40.330.10">
    <property type="entry name" value="DNA-binding pseudobarrel domain"/>
    <property type="match status" value="2"/>
</dbReference>
<comment type="subcellular location">
    <subcellularLocation>
        <location evidence="1">Nucleus</location>
    </subcellularLocation>
</comment>
<dbReference type="GO" id="GO:0003677">
    <property type="term" value="F:DNA binding"/>
    <property type="evidence" value="ECO:0007669"/>
    <property type="project" value="UniProtKB-KW"/>
</dbReference>
<dbReference type="SMART" id="SM01019">
    <property type="entry name" value="B3"/>
    <property type="match status" value="2"/>
</dbReference>
<proteinExistence type="predicted"/>
<dbReference type="PANTHER" id="PTHR31391:SF153">
    <property type="entry name" value="TF-B3 DOMAIN-CONTAINING PROTEIN"/>
    <property type="match status" value="1"/>
</dbReference>
<dbReference type="CDD" id="cd10017">
    <property type="entry name" value="B3_DNA"/>
    <property type="match status" value="2"/>
</dbReference>
<dbReference type="InterPro" id="IPR015300">
    <property type="entry name" value="DNA-bd_pseudobarrel_sf"/>
</dbReference>
<accession>A0AAV5CCQ8</accession>
<evidence type="ECO:0000256" key="4">
    <source>
        <dbReference type="ARBA" id="ARBA00023163"/>
    </source>
</evidence>
<dbReference type="InterPro" id="IPR003340">
    <property type="entry name" value="B3_DNA-bd"/>
</dbReference>
<evidence type="ECO:0000313" key="8">
    <source>
        <dbReference type="Proteomes" id="UP001054889"/>
    </source>
</evidence>
<dbReference type="AlphaFoldDB" id="A0AAV5CCQ8"/>
<sequence>MKPNMWPMVNCTYRGKQFATCTDHAKSLQSCETIGAETANGNDGGNQHVENEPVTLNTDHPGPCTLNMAATFTWLEESGEDILYENRSQASPKGDYVLSRTSYLSEAQKERVMAFIQEIKAEITVFVSVIGKTSVQLPGPYLGISKEYAFAYFPHESTKVTLQRPGMSKTWNLLFYKRNENGKNLLMGRWLDFVRDNSVQEGDICLIEPTKDKGRSTFKVYLLRASETHATDGNGFQGVGPYPENHVSSKRVMDEILHESPESEDFDDPTTPPYIVPCRHDLSESKKKVVEERVRAIRSEVPIYVTVMKNNNAGAAQRWMLELGVRFAGVYLPSGGQTVVLQRLGKRWNTQMVIHNGRRWFLNGGWTKFARDNGLRVGDICLFELKKNERNLTLDVHIIFREQF</sequence>
<keyword evidence="4" id="KW-0804">Transcription</keyword>
<evidence type="ECO:0000256" key="1">
    <source>
        <dbReference type="ARBA" id="ARBA00004123"/>
    </source>
</evidence>
<name>A0AAV5CCQ8_ELECO</name>
<reference evidence="7" key="2">
    <citation type="submission" date="2021-12" db="EMBL/GenBank/DDBJ databases">
        <title>Resequencing data analysis of finger millet.</title>
        <authorList>
            <person name="Hatakeyama M."/>
            <person name="Aluri S."/>
            <person name="Balachadran M.T."/>
            <person name="Sivarajan S.R."/>
            <person name="Poveda L."/>
            <person name="Shimizu-Inatsugi R."/>
            <person name="Schlapbach R."/>
            <person name="Sreeman S.M."/>
            <person name="Shimizu K.K."/>
        </authorList>
    </citation>
    <scope>NUCLEOTIDE SEQUENCE</scope>
</reference>
<evidence type="ECO:0000259" key="6">
    <source>
        <dbReference type="PROSITE" id="PS50863"/>
    </source>
</evidence>
<protein>
    <recommendedName>
        <fullName evidence="6">TF-B3 domain-containing protein</fullName>
    </recommendedName>
</protein>
<dbReference type="Pfam" id="PF02362">
    <property type="entry name" value="B3"/>
    <property type="match status" value="2"/>
</dbReference>
<organism evidence="7 8">
    <name type="scientific">Eleusine coracana subsp. coracana</name>
    <dbReference type="NCBI Taxonomy" id="191504"/>
    <lineage>
        <taxon>Eukaryota</taxon>
        <taxon>Viridiplantae</taxon>
        <taxon>Streptophyta</taxon>
        <taxon>Embryophyta</taxon>
        <taxon>Tracheophyta</taxon>
        <taxon>Spermatophyta</taxon>
        <taxon>Magnoliopsida</taxon>
        <taxon>Liliopsida</taxon>
        <taxon>Poales</taxon>
        <taxon>Poaceae</taxon>
        <taxon>PACMAD clade</taxon>
        <taxon>Chloridoideae</taxon>
        <taxon>Cynodonteae</taxon>
        <taxon>Eleusininae</taxon>
        <taxon>Eleusine</taxon>
    </lineage>
</organism>
<keyword evidence="8" id="KW-1185">Reference proteome</keyword>
<dbReference type="InterPro" id="IPR044837">
    <property type="entry name" value="REM16-like"/>
</dbReference>
<reference evidence="7" key="1">
    <citation type="journal article" date="2018" name="DNA Res.">
        <title>Multiple hybrid de novo genome assembly of finger millet, an orphan allotetraploid crop.</title>
        <authorList>
            <person name="Hatakeyama M."/>
            <person name="Aluri S."/>
            <person name="Balachadran M.T."/>
            <person name="Sivarajan S.R."/>
            <person name="Patrignani A."/>
            <person name="Gruter S."/>
            <person name="Poveda L."/>
            <person name="Shimizu-Inatsugi R."/>
            <person name="Baeten J."/>
            <person name="Francoijs K.J."/>
            <person name="Nataraja K.N."/>
            <person name="Reddy Y.A.N."/>
            <person name="Phadnis S."/>
            <person name="Ravikumar R.L."/>
            <person name="Schlapbach R."/>
            <person name="Sreeman S.M."/>
            <person name="Shimizu K.K."/>
        </authorList>
    </citation>
    <scope>NUCLEOTIDE SEQUENCE</scope>
</reference>
<dbReference type="Proteomes" id="UP001054889">
    <property type="component" value="Unassembled WGS sequence"/>
</dbReference>
<dbReference type="PANTHER" id="PTHR31391">
    <property type="entry name" value="B3 DOMAIN-CONTAINING PROTEIN OS11G0197600-RELATED"/>
    <property type="match status" value="1"/>
</dbReference>
<comment type="caution">
    <text evidence="7">The sequence shown here is derived from an EMBL/GenBank/DDBJ whole genome shotgun (WGS) entry which is preliminary data.</text>
</comment>
<dbReference type="SUPFAM" id="SSF101936">
    <property type="entry name" value="DNA-binding pseudobarrel domain"/>
    <property type="match status" value="2"/>
</dbReference>
<dbReference type="PROSITE" id="PS50863">
    <property type="entry name" value="B3"/>
    <property type="match status" value="2"/>
</dbReference>
<feature type="domain" description="TF-B3" evidence="6">
    <location>
        <begin position="127"/>
        <end position="226"/>
    </location>
</feature>
<evidence type="ECO:0000313" key="7">
    <source>
        <dbReference type="EMBL" id="GJM95907.1"/>
    </source>
</evidence>
<gene>
    <name evidence="7" type="primary">ga12695</name>
    <name evidence="7" type="ORF">PR202_ga12695</name>
</gene>
<dbReference type="GO" id="GO:0005634">
    <property type="term" value="C:nucleus"/>
    <property type="evidence" value="ECO:0007669"/>
    <property type="project" value="UniProtKB-SubCell"/>
</dbReference>
<feature type="domain" description="TF-B3" evidence="6">
    <location>
        <begin position="304"/>
        <end position="402"/>
    </location>
</feature>
<keyword evidence="5" id="KW-0539">Nucleus</keyword>